<dbReference type="InterPro" id="IPR012902">
    <property type="entry name" value="N_methyl_site"/>
</dbReference>
<comment type="caution">
    <text evidence="3">The sequence shown here is derived from an EMBL/GenBank/DDBJ whole genome shotgun (WGS) entry which is preliminary data.</text>
</comment>
<dbReference type="EMBL" id="PELM01000321">
    <property type="protein sequence ID" value="RTH01730.1"/>
    <property type="molecule type" value="Genomic_DNA"/>
</dbReference>
<organism evidence="3 4">
    <name type="scientific">Thermus scotoductus</name>
    <dbReference type="NCBI Taxonomy" id="37636"/>
    <lineage>
        <taxon>Bacteria</taxon>
        <taxon>Thermotogati</taxon>
        <taxon>Deinococcota</taxon>
        <taxon>Deinococci</taxon>
        <taxon>Thermales</taxon>
        <taxon>Thermaceae</taxon>
        <taxon>Thermus</taxon>
    </lineage>
</organism>
<evidence type="ECO:0000256" key="1">
    <source>
        <dbReference type="ARBA" id="ARBA00004442"/>
    </source>
</evidence>
<evidence type="ECO:0000313" key="4">
    <source>
        <dbReference type="Proteomes" id="UP000288082"/>
    </source>
</evidence>
<evidence type="ECO:0000256" key="2">
    <source>
        <dbReference type="ARBA" id="ARBA00023237"/>
    </source>
</evidence>
<proteinExistence type="predicted"/>
<dbReference type="Proteomes" id="UP000288082">
    <property type="component" value="Unassembled WGS sequence"/>
</dbReference>
<dbReference type="NCBIfam" id="TIGR02532">
    <property type="entry name" value="IV_pilin_GFxxxE"/>
    <property type="match status" value="1"/>
</dbReference>
<evidence type="ECO:0000313" key="3">
    <source>
        <dbReference type="EMBL" id="RTH01730.1"/>
    </source>
</evidence>
<comment type="subcellular location">
    <subcellularLocation>
        <location evidence="1">Cell outer membrane</location>
    </subcellularLocation>
</comment>
<sequence length="186" mass="19941">MRRAKGLTLMETLIALAVLGIAFGALLMSQINNLRTSAQARWRSEAKAAAIQVLEQRMSEILRIESSTDSRYWDKGSDSYWFIDYFYGCPTKVNPPSGTRGGNQANLRSVTCSGHQNIGEIGTTWTIAGQAGVLGEGLIAVSVTATHPRGPSITLQDYVSCYDVYPSPSVDTPVPCPVPTASGGGR</sequence>
<name>A0A430R2U4_THESC</name>
<dbReference type="Pfam" id="PF07963">
    <property type="entry name" value="N_methyl"/>
    <property type="match status" value="1"/>
</dbReference>
<keyword evidence="2" id="KW-0998">Cell outer membrane</keyword>
<gene>
    <name evidence="3" type="ORF">CSW50_09040</name>
</gene>
<keyword evidence="2" id="KW-0472">Membrane</keyword>
<protein>
    <submittedName>
        <fullName evidence="3">Prepilin</fullName>
    </submittedName>
</protein>
<dbReference type="AlphaFoldDB" id="A0A430R2U4"/>
<reference evidence="3 4" key="1">
    <citation type="journal article" date="2019" name="Extremophiles">
        <title>Biogeography of thermophiles and predominance of Thermus scotoductus in domestic water heaters.</title>
        <authorList>
            <person name="Wilpiszeski R.L."/>
            <person name="Zhang Z."/>
            <person name="House C.H."/>
        </authorList>
    </citation>
    <scope>NUCLEOTIDE SEQUENCE [LARGE SCALE GENOMIC DNA]</scope>
    <source>
        <strain evidence="3 4">38_S38</strain>
    </source>
</reference>
<accession>A0A430R2U4</accession>
<dbReference type="GO" id="GO:0009279">
    <property type="term" value="C:cell outer membrane"/>
    <property type="evidence" value="ECO:0007669"/>
    <property type="project" value="UniProtKB-SubCell"/>
</dbReference>